<reference evidence="2" key="1">
    <citation type="submission" date="2016-10" db="EMBL/GenBank/DDBJ databases">
        <authorList>
            <person name="de Groot N.N."/>
        </authorList>
    </citation>
    <scope>NUCLEOTIDE SEQUENCE</scope>
</reference>
<protein>
    <recommendedName>
        <fullName evidence="3">Nudix hydrolase domain-containing protein</fullName>
    </recommendedName>
</protein>
<name>A0A1W1CJF0_9ZZZZ</name>
<keyword evidence="1" id="KW-1133">Transmembrane helix</keyword>
<evidence type="ECO:0008006" key="3">
    <source>
        <dbReference type="Google" id="ProtNLM"/>
    </source>
</evidence>
<gene>
    <name evidence="2" type="ORF">MNB_SM-6-244</name>
</gene>
<dbReference type="EMBL" id="FPHK01000096">
    <property type="protein sequence ID" value="SFV65801.1"/>
    <property type="molecule type" value="Genomic_DNA"/>
</dbReference>
<evidence type="ECO:0000256" key="1">
    <source>
        <dbReference type="SAM" id="Phobius"/>
    </source>
</evidence>
<sequence>MINEILQKLESDAPVELIYLLGGSFLLFILQQTYQYIKRKISRIKLQKELNYLREKQQKIRVIDLANGDPDFSNENIFVRTVDLFGRKKSLYIDLHIDHKRIIQNNENKKGYKEEQKSIFHSDCSFDGSSNFEDLVKITKINNLVELIEKHRKIIGEKFINSQDGMLFNAKKYGVFNINFTRFGESEKPGAEIYLFETDYFTHRVFRSIYHELKMKNHEIANANAQNFLQYRPFFTSFGINTLLITEGSKGKEIVLSKRSTKINTHKSMYHITMNEGLSTTDKDPFDKIDLELCFKRGLLEELGITEKLYNLSVRGAFYDFFLEFNNFEIGLTSMLEMELNFIKDIQPLVARDKVLESSHFVTIPLKQKEIGKFIKDNEFIPHGQYVLERVLLRENIII</sequence>
<proteinExistence type="predicted"/>
<dbReference type="AlphaFoldDB" id="A0A1W1CJF0"/>
<evidence type="ECO:0000313" key="2">
    <source>
        <dbReference type="EMBL" id="SFV65801.1"/>
    </source>
</evidence>
<accession>A0A1W1CJF0</accession>
<organism evidence="2">
    <name type="scientific">hydrothermal vent metagenome</name>
    <dbReference type="NCBI Taxonomy" id="652676"/>
    <lineage>
        <taxon>unclassified sequences</taxon>
        <taxon>metagenomes</taxon>
        <taxon>ecological metagenomes</taxon>
    </lineage>
</organism>
<keyword evidence="1" id="KW-0472">Membrane</keyword>
<feature type="transmembrane region" description="Helical" evidence="1">
    <location>
        <begin position="17"/>
        <end position="37"/>
    </location>
</feature>
<keyword evidence="1" id="KW-0812">Transmembrane</keyword>